<reference evidence="2" key="1">
    <citation type="journal article" date="2019" name="Int. J. Syst. Evol. Microbiol.">
        <title>The Global Catalogue of Microorganisms (GCM) 10K type strain sequencing project: providing services to taxonomists for standard genome sequencing and annotation.</title>
        <authorList>
            <consortium name="The Broad Institute Genomics Platform"/>
            <consortium name="The Broad Institute Genome Sequencing Center for Infectious Disease"/>
            <person name="Wu L."/>
            <person name="Ma J."/>
        </authorList>
    </citation>
    <scope>NUCLEOTIDE SEQUENCE [LARGE SCALE GENOMIC DNA]</scope>
    <source>
        <strain evidence="2">NBRC 112502</strain>
    </source>
</reference>
<organism evidence="1 2">
    <name type="scientific">Acidocella aquatica</name>
    <dbReference type="NCBI Taxonomy" id="1922313"/>
    <lineage>
        <taxon>Bacteria</taxon>
        <taxon>Pseudomonadati</taxon>
        <taxon>Pseudomonadota</taxon>
        <taxon>Alphaproteobacteria</taxon>
        <taxon>Acetobacterales</taxon>
        <taxon>Acidocellaceae</taxon>
        <taxon>Acidocella</taxon>
    </lineage>
</organism>
<dbReference type="Proteomes" id="UP001156641">
    <property type="component" value="Unassembled WGS sequence"/>
</dbReference>
<keyword evidence="2" id="KW-1185">Reference proteome</keyword>
<evidence type="ECO:0000313" key="2">
    <source>
        <dbReference type="Proteomes" id="UP001156641"/>
    </source>
</evidence>
<dbReference type="EMBL" id="BSOS01000106">
    <property type="protein sequence ID" value="GLR69057.1"/>
    <property type="molecule type" value="Genomic_DNA"/>
</dbReference>
<proteinExistence type="predicted"/>
<sequence>MAFEHGSAGRWEAEDKIEALYNICFVGETCCDWGNRRDLFTAGQGAAQRLKDLRKIRHCNAPGPRHAAANFRTSLRAMVLKSSLPAKSPPKSHHPVRNFKDLQIPAAIMLR</sequence>
<protein>
    <submittedName>
        <fullName evidence="1">Uncharacterized protein</fullName>
    </submittedName>
</protein>
<accession>A0ABQ6ACL2</accession>
<comment type="caution">
    <text evidence="1">The sequence shown here is derived from an EMBL/GenBank/DDBJ whole genome shotgun (WGS) entry which is preliminary data.</text>
</comment>
<gene>
    <name evidence="1" type="ORF">GCM10010909_37400</name>
</gene>
<evidence type="ECO:0000313" key="1">
    <source>
        <dbReference type="EMBL" id="GLR69057.1"/>
    </source>
</evidence>
<name>A0ABQ6ACL2_9PROT</name>